<comment type="subcellular location">
    <subcellularLocation>
        <location evidence="1">Nucleus</location>
    </subcellularLocation>
</comment>
<name>A0AAV5U7P2_9BILA</name>
<evidence type="ECO:0000256" key="4">
    <source>
        <dbReference type="ARBA" id="ARBA00022853"/>
    </source>
</evidence>
<keyword evidence="5 9" id="KW-0805">Transcription regulation</keyword>
<evidence type="ECO:0000256" key="3">
    <source>
        <dbReference type="ARBA" id="ARBA00019141"/>
    </source>
</evidence>
<evidence type="ECO:0000313" key="12">
    <source>
        <dbReference type="Proteomes" id="UP001432027"/>
    </source>
</evidence>
<evidence type="ECO:0000313" key="11">
    <source>
        <dbReference type="EMBL" id="GMT02911.1"/>
    </source>
</evidence>
<dbReference type="GO" id="GO:0005634">
    <property type="term" value="C:nucleus"/>
    <property type="evidence" value="ECO:0007669"/>
    <property type="project" value="UniProtKB-SubCell"/>
</dbReference>
<comment type="caution">
    <text evidence="11">The sequence shown here is derived from an EMBL/GenBank/DDBJ whole genome shotgun (WGS) entry which is preliminary data.</text>
</comment>
<evidence type="ECO:0000256" key="10">
    <source>
        <dbReference type="SAM" id="MobiDB-lite"/>
    </source>
</evidence>
<feature type="non-terminal residue" evidence="11">
    <location>
        <position position="1"/>
    </location>
</feature>
<organism evidence="11 12">
    <name type="scientific">Pristionchus entomophagus</name>
    <dbReference type="NCBI Taxonomy" id="358040"/>
    <lineage>
        <taxon>Eukaryota</taxon>
        <taxon>Metazoa</taxon>
        <taxon>Ecdysozoa</taxon>
        <taxon>Nematoda</taxon>
        <taxon>Chromadorea</taxon>
        <taxon>Rhabditida</taxon>
        <taxon>Rhabditina</taxon>
        <taxon>Diplogasteromorpha</taxon>
        <taxon>Diplogasteroidea</taxon>
        <taxon>Neodiplogasteridae</taxon>
        <taxon>Pristionchus</taxon>
    </lineage>
</organism>
<accession>A0AAV5U7P2</accession>
<evidence type="ECO:0000256" key="5">
    <source>
        <dbReference type="ARBA" id="ARBA00023015"/>
    </source>
</evidence>
<keyword evidence="6" id="KW-0175">Coiled coil</keyword>
<keyword evidence="12" id="KW-1185">Reference proteome</keyword>
<keyword evidence="7 9" id="KW-0804">Transcription</keyword>
<dbReference type="GO" id="GO:0000123">
    <property type="term" value="C:histone acetyltransferase complex"/>
    <property type="evidence" value="ECO:0007669"/>
    <property type="project" value="InterPro"/>
</dbReference>
<reference evidence="11" key="1">
    <citation type="submission" date="2023-10" db="EMBL/GenBank/DDBJ databases">
        <title>Genome assembly of Pristionchus species.</title>
        <authorList>
            <person name="Yoshida K."/>
            <person name="Sommer R.J."/>
        </authorList>
    </citation>
    <scope>NUCLEOTIDE SEQUENCE</scope>
    <source>
        <strain evidence="11">RS0144</strain>
    </source>
</reference>
<keyword evidence="4" id="KW-0156">Chromatin regulator</keyword>
<dbReference type="GO" id="GO:0006325">
    <property type="term" value="P:chromatin organization"/>
    <property type="evidence" value="ECO:0007669"/>
    <property type="project" value="UniProtKB-KW"/>
</dbReference>
<dbReference type="AlphaFoldDB" id="A0AAV5U7P2"/>
<feature type="compositionally biased region" description="Low complexity" evidence="10">
    <location>
        <begin position="92"/>
        <end position="121"/>
    </location>
</feature>
<sequence length="155" mass="17581">LQMSQDPQEIRKKLEALFEKRKSMQESLGQLEVQIYKFETNYLDETSEYGNICKGWDREALSAPINKSEAFKLQRKLKKNTVKDWDRLFSSSSVSSPLSLRQAASRAANAVPSSSPVPAAAEGGDFEGPSSNSRPIKEEEIDDYDHPQTKKKRRK</sequence>
<evidence type="ECO:0000256" key="2">
    <source>
        <dbReference type="ARBA" id="ARBA00010916"/>
    </source>
</evidence>
<evidence type="ECO:0000256" key="1">
    <source>
        <dbReference type="ARBA" id="ARBA00004123"/>
    </source>
</evidence>
<evidence type="ECO:0000256" key="7">
    <source>
        <dbReference type="ARBA" id="ARBA00023163"/>
    </source>
</evidence>
<comment type="similarity">
    <text evidence="2 9">Belongs to the EAF6 family.</text>
</comment>
<evidence type="ECO:0000256" key="9">
    <source>
        <dbReference type="RuleBase" id="RU368022"/>
    </source>
</evidence>
<dbReference type="PANTHER" id="PTHR13476">
    <property type="entry name" value="CHROMATIN MODIFICATION-RELATED PROTEIN MEAF6"/>
    <property type="match status" value="1"/>
</dbReference>
<dbReference type="EMBL" id="BTSX01000006">
    <property type="protein sequence ID" value="GMT02911.1"/>
    <property type="molecule type" value="Genomic_DNA"/>
</dbReference>
<evidence type="ECO:0000256" key="8">
    <source>
        <dbReference type="ARBA" id="ARBA00023242"/>
    </source>
</evidence>
<protein>
    <recommendedName>
        <fullName evidence="3">Chromatin modification-related protein MEAF6</fullName>
    </recommendedName>
</protein>
<proteinExistence type="inferred from homology"/>
<evidence type="ECO:0000256" key="6">
    <source>
        <dbReference type="ARBA" id="ARBA00023054"/>
    </source>
</evidence>
<keyword evidence="8" id="KW-0539">Nucleus</keyword>
<feature type="region of interest" description="Disordered" evidence="10">
    <location>
        <begin position="92"/>
        <end position="155"/>
    </location>
</feature>
<dbReference type="InterPro" id="IPR015418">
    <property type="entry name" value="Eaf6"/>
</dbReference>
<dbReference type="Pfam" id="PF09340">
    <property type="entry name" value="NuA4"/>
    <property type="match status" value="1"/>
</dbReference>
<gene>
    <name evidence="11" type="ORF">PENTCL1PPCAC_25085</name>
</gene>
<dbReference type="Proteomes" id="UP001432027">
    <property type="component" value="Unassembled WGS sequence"/>
</dbReference>